<gene>
    <name evidence="1" type="ORF">LCGC14_1803790</name>
</gene>
<accession>A0A0F9JNH1</accession>
<organism evidence="1">
    <name type="scientific">marine sediment metagenome</name>
    <dbReference type="NCBI Taxonomy" id="412755"/>
    <lineage>
        <taxon>unclassified sequences</taxon>
        <taxon>metagenomes</taxon>
        <taxon>ecological metagenomes</taxon>
    </lineage>
</organism>
<sequence>MRRRLAIILLPLSLILAGAAAITYFVWWDATHCTFCRKRLDEFGRCPNPNCHLGQLTQEMAAREA</sequence>
<dbReference type="AlphaFoldDB" id="A0A0F9JNH1"/>
<comment type="caution">
    <text evidence="1">The sequence shown here is derived from an EMBL/GenBank/DDBJ whole genome shotgun (WGS) entry which is preliminary data.</text>
</comment>
<protein>
    <submittedName>
        <fullName evidence="1">Uncharacterized protein</fullName>
    </submittedName>
</protein>
<reference evidence="1" key="1">
    <citation type="journal article" date="2015" name="Nature">
        <title>Complex archaea that bridge the gap between prokaryotes and eukaryotes.</title>
        <authorList>
            <person name="Spang A."/>
            <person name="Saw J.H."/>
            <person name="Jorgensen S.L."/>
            <person name="Zaremba-Niedzwiedzka K."/>
            <person name="Martijn J."/>
            <person name="Lind A.E."/>
            <person name="van Eijk R."/>
            <person name="Schleper C."/>
            <person name="Guy L."/>
            <person name="Ettema T.J."/>
        </authorList>
    </citation>
    <scope>NUCLEOTIDE SEQUENCE</scope>
</reference>
<dbReference type="EMBL" id="LAZR01017420">
    <property type="protein sequence ID" value="KKM00498.1"/>
    <property type="molecule type" value="Genomic_DNA"/>
</dbReference>
<proteinExistence type="predicted"/>
<name>A0A0F9JNH1_9ZZZZ</name>
<evidence type="ECO:0000313" key="1">
    <source>
        <dbReference type="EMBL" id="KKM00498.1"/>
    </source>
</evidence>